<dbReference type="SUPFAM" id="SSF56349">
    <property type="entry name" value="DNA breaking-rejoining enzymes"/>
    <property type="match status" value="1"/>
</dbReference>
<dbReference type="Proteomes" id="UP001140230">
    <property type="component" value="Unassembled WGS sequence"/>
</dbReference>
<evidence type="ECO:0000313" key="3">
    <source>
        <dbReference type="EMBL" id="MDC8640799.1"/>
    </source>
</evidence>
<sequence length="155" mass="17145">LTSEPMALIAVRFEASETKKGPVFVTSRGKRIRADTVTQAWDRVREQVAVKLGDPEILTARMHDLRHTRITEMGHHLNPAEAARISGHKDLKTFMRYFNPDPVALGKKLEQLERQGGAGTDVDEVVKQLLMLSPEDMASAVAIAFQARAKTASVV</sequence>
<keyword evidence="1" id="KW-0233">DNA recombination</keyword>
<protein>
    <submittedName>
        <fullName evidence="3">Tyrosine-type recombinase/integrase</fullName>
    </submittedName>
</protein>
<evidence type="ECO:0000256" key="1">
    <source>
        <dbReference type="ARBA" id="ARBA00023172"/>
    </source>
</evidence>
<dbReference type="InterPro" id="IPR013762">
    <property type="entry name" value="Integrase-like_cat_sf"/>
</dbReference>
<proteinExistence type="predicted"/>
<feature type="non-terminal residue" evidence="3">
    <location>
        <position position="1"/>
    </location>
</feature>
<accession>A0A9X4BWF3</accession>
<dbReference type="Pfam" id="PF00589">
    <property type="entry name" value="Phage_integrase"/>
    <property type="match status" value="1"/>
</dbReference>
<dbReference type="GO" id="GO:0006310">
    <property type="term" value="P:DNA recombination"/>
    <property type="evidence" value="ECO:0007669"/>
    <property type="project" value="UniProtKB-KW"/>
</dbReference>
<organism evidence="3 4">
    <name type="scientific">Xanthomonas hortorum pv. hederae</name>
    <dbReference type="NCBI Taxonomy" id="453603"/>
    <lineage>
        <taxon>Bacteria</taxon>
        <taxon>Pseudomonadati</taxon>
        <taxon>Pseudomonadota</taxon>
        <taxon>Gammaproteobacteria</taxon>
        <taxon>Lysobacterales</taxon>
        <taxon>Lysobacteraceae</taxon>
        <taxon>Xanthomonas</taxon>
    </lineage>
</organism>
<dbReference type="GO" id="GO:0015074">
    <property type="term" value="P:DNA integration"/>
    <property type="evidence" value="ECO:0007669"/>
    <property type="project" value="InterPro"/>
</dbReference>
<dbReference type="InterPro" id="IPR002104">
    <property type="entry name" value="Integrase_catalytic"/>
</dbReference>
<reference evidence="3" key="1">
    <citation type="journal article" date="2022" name="Phytopathology">
        <title>Whole genome sequencing-based tracing of a 2022 introduction and outbreak of Xanthomonas hortorum pv. pelargonii.</title>
        <authorList>
            <person name="Iruegas Bocardo F."/>
            <person name="Weisberg A.J."/>
            <person name="Riutta E.R."/>
            <person name="Kilday K.B."/>
            <person name="Bonkowski J.C."/>
            <person name="Creswell T.C."/>
            <person name="Daughtrey M."/>
            <person name="Rane K.K."/>
            <person name="Grunwald N.J."/>
            <person name="Chang J.H."/>
            <person name="Putnam M."/>
        </authorList>
    </citation>
    <scope>NUCLEOTIDE SEQUENCE</scope>
    <source>
        <strain evidence="3">22-338</strain>
    </source>
</reference>
<gene>
    <name evidence="3" type="ORF">NY667_24245</name>
</gene>
<dbReference type="Gene3D" id="1.10.443.10">
    <property type="entry name" value="Intergrase catalytic core"/>
    <property type="match status" value="1"/>
</dbReference>
<reference evidence="3" key="2">
    <citation type="submission" date="2022-08" db="EMBL/GenBank/DDBJ databases">
        <authorList>
            <person name="Iruegas-Bocardo F."/>
            <person name="Weisberg A.J."/>
            <person name="Riutta E.R."/>
            <person name="Kilday K."/>
            <person name="Bonkowski J.C."/>
            <person name="Creswell T."/>
            <person name="Daughtrey M.L."/>
            <person name="Rane K."/>
            <person name="Grunwald N.J."/>
            <person name="Chang J.H."/>
            <person name="Putnam M.L."/>
        </authorList>
    </citation>
    <scope>NUCLEOTIDE SEQUENCE</scope>
    <source>
        <strain evidence="3">22-338</strain>
    </source>
</reference>
<dbReference type="AlphaFoldDB" id="A0A9X4BWF3"/>
<dbReference type="EMBL" id="JANWTP010000187">
    <property type="protein sequence ID" value="MDC8640799.1"/>
    <property type="molecule type" value="Genomic_DNA"/>
</dbReference>
<evidence type="ECO:0000259" key="2">
    <source>
        <dbReference type="Pfam" id="PF00589"/>
    </source>
</evidence>
<dbReference type="InterPro" id="IPR011010">
    <property type="entry name" value="DNA_brk_join_enz"/>
</dbReference>
<comment type="caution">
    <text evidence="3">The sequence shown here is derived from an EMBL/GenBank/DDBJ whole genome shotgun (WGS) entry which is preliminary data.</text>
</comment>
<evidence type="ECO:0000313" key="4">
    <source>
        <dbReference type="Proteomes" id="UP001140230"/>
    </source>
</evidence>
<name>A0A9X4BWF3_9XANT</name>
<feature type="domain" description="Tyr recombinase" evidence="2">
    <location>
        <begin position="16"/>
        <end position="100"/>
    </location>
</feature>
<dbReference type="RefSeq" id="WP_273664763.1">
    <property type="nucleotide sequence ID" value="NZ_JANWTP010000187.1"/>
</dbReference>
<dbReference type="GO" id="GO:0003677">
    <property type="term" value="F:DNA binding"/>
    <property type="evidence" value="ECO:0007669"/>
    <property type="project" value="InterPro"/>
</dbReference>